<evidence type="ECO:0000313" key="2">
    <source>
        <dbReference type="Proteomes" id="UP000178534"/>
    </source>
</evidence>
<gene>
    <name evidence="1" type="ORF">A2942_01640</name>
</gene>
<name>A0A1G2DGR8_9BACT</name>
<accession>A0A1G2DGR8</accession>
<reference evidence="1 2" key="1">
    <citation type="journal article" date="2016" name="Nat. Commun.">
        <title>Thousands of microbial genomes shed light on interconnected biogeochemical processes in an aquifer system.</title>
        <authorList>
            <person name="Anantharaman K."/>
            <person name="Brown C.T."/>
            <person name="Hug L.A."/>
            <person name="Sharon I."/>
            <person name="Castelle C.J."/>
            <person name="Probst A.J."/>
            <person name="Thomas B.C."/>
            <person name="Singh A."/>
            <person name="Wilkins M.J."/>
            <person name="Karaoz U."/>
            <person name="Brodie E.L."/>
            <person name="Williams K.H."/>
            <person name="Hubbard S.S."/>
            <person name="Banfield J.F."/>
        </authorList>
    </citation>
    <scope>NUCLEOTIDE SEQUENCE [LARGE SCALE GENOMIC DNA]</scope>
</reference>
<sequence>MATPKAGRSIEGALLGEHFLFDEPSQDLRRIRAMLLSGISVVLTPTDIPGGIGRTSRREIAVSFYSTDGEQYLCYLRRVLGEYITEFPGEHVMRLGSACPEAKRLNDALAAMCTIYLIPQEEDGLCLSYTLCVVAP</sequence>
<dbReference type="Proteomes" id="UP000178534">
    <property type="component" value="Unassembled WGS sequence"/>
</dbReference>
<proteinExistence type="predicted"/>
<protein>
    <submittedName>
        <fullName evidence="1">Uncharacterized protein</fullName>
    </submittedName>
</protein>
<dbReference type="AlphaFoldDB" id="A0A1G2DGR8"/>
<dbReference type="EMBL" id="MHLP01000016">
    <property type="protein sequence ID" value="OGZ12874.1"/>
    <property type="molecule type" value="Genomic_DNA"/>
</dbReference>
<organism evidence="1 2">
    <name type="scientific">Candidatus Lloydbacteria bacterium RIFCSPLOWO2_01_FULL_50_20</name>
    <dbReference type="NCBI Taxonomy" id="1798665"/>
    <lineage>
        <taxon>Bacteria</taxon>
        <taxon>Candidatus Lloydiibacteriota</taxon>
    </lineage>
</organism>
<evidence type="ECO:0000313" key="1">
    <source>
        <dbReference type="EMBL" id="OGZ12874.1"/>
    </source>
</evidence>
<comment type="caution">
    <text evidence="1">The sequence shown here is derived from an EMBL/GenBank/DDBJ whole genome shotgun (WGS) entry which is preliminary data.</text>
</comment>